<evidence type="ECO:0000313" key="3">
    <source>
        <dbReference type="EMBL" id="KMZ73237.1"/>
    </source>
</evidence>
<feature type="domain" description="PH" evidence="1">
    <location>
        <begin position="1"/>
        <end position="77"/>
    </location>
</feature>
<proteinExistence type="predicted"/>
<comment type="caution">
    <text evidence="3">The sequence shown here is derived from an EMBL/GenBank/DDBJ whole genome shotgun (WGS) entry which is preliminary data.</text>
</comment>
<dbReference type="PANTHER" id="PTHR46265">
    <property type="entry name" value="RHO GTPASE-ACTIVATING PROTEIN 7"/>
    <property type="match status" value="1"/>
</dbReference>
<dbReference type="Pfam" id="PF00620">
    <property type="entry name" value="RhoGAP"/>
    <property type="match status" value="1"/>
</dbReference>
<dbReference type="STRING" id="29655.A0A0K9PYE2"/>
<dbReference type="PANTHER" id="PTHR46265:SF2">
    <property type="entry name" value="RHO GTPASE-ACTIVATING PROTEIN 7"/>
    <property type="match status" value="1"/>
</dbReference>
<dbReference type="InterPro" id="IPR001849">
    <property type="entry name" value="PH_domain"/>
</dbReference>
<evidence type="ECO:0000313" key="4">
    <source>
        <dbReference type="Proteomes" id="UP000036987"/>
    </source>
</evidence>
<dbReference type="GO" id="GO:0007165">
    <property type="term" value="P:signal transduction"/>
    <property type="evidence" value="ECO:0007669"/>
    <property type="project" value="InterPro"/>
</dbReference>
<reference evidence="4" key="1">
    <citation type="journal article" date="2016" name="Nature">
        <title>The genome of the seagrass Zostera marina reveals angiosperm adaptation to the sea.</title>
        <authorList>
            <person name="Olsen J.L."/>
            <person name="Rouze P."/>
            <person name="Verhelst B."/>
            <person name="Lin Y.-C."/>
            <person name="Bayer T."/>
            <person name="Collen J."/>
            <person name="Dattolo E."/>
            <person name="De Paoli E."/>
            <person name="Dittami S."/>
            <person name="Maumus F."/>
            <person name="Michel G."/>
            <person name="Kersting A."/>
            <person name="Lauritano C."/>
            <person name="Lohaus R."/>
            <person name="Toepel M."/>
            <person name="Tonon T."/>
            <person name="Vanneste K."/>
            <person name="Amirebrahimi M."/>
            <person name="Brakel J."/>
            <person name="Bostroem C."/>
            <person name="Chovatia M."/>
            <person name="Grimwood J."/>
            <person name="Jenkins J.W."/>
            <person name="Jueterbock A."/>
            <person name="Mraz A."/>
            <person name="Stam W.T."/>
            <person name="Tice H."/>
            <person name="Bornberg-Bauer E."/>
            <person name="Green P.J."/>
            <person name="Pearson G.A."/>
            <person name="Procaccini G."/>
            <person name="Duarte C.M."/>
            <person name="Schmutz J."/>
            <person name="Reusch T.B.H."/>
            <person name="Van de Peer Y."/>
        </authorList>
    </citation>
    <scope>NUCLEOTIDE SEQUENCE [LARGE SCALE GENOMIC DNA]</scope>
    <source>
        <strain evidence="4">cv. Finnish</strain>
    </source>
</reference>
<dbReference type="PROSITE" id="PS50238">
    <property type="entry name" value="RHOGAP"/>
    <property type="match status" value="1"/>
</dbReference>
<dbReference type="AlphaFoldDB" id="A0A0K9PYE2"/>
<dbReference type="InterPro" id="IPR052799">
    <property type="entry name" value="Rho_GAP_Regulators"/>
</dbReference>
<feature type="domain" description="Rho-GAP" evidence="2">
    <location>
        <begin position="125"/>
        <end position="243"/>
    </location>
</feature>
<name>A0A0K9PYE2_ZOSMR</name>
<organism evidence="3 4">
    <name type="scientific">Zostera marina</name>
    <name type="common">Eelgrass</name>
    <dbReference type="NCBI Taxonomy" id="29655"/>
    <lineage>
        <taxon>Eukaryota</taxon>
        <taxon>Viridiplantae</taxon>
        <taxon>Streptophyta</taxon>
        <taxon>Embryophyta</taxon>
        <taxon>Tracheophyta</taxon>
        <taxon>Spermatophyta</taxon>
        <taxon>Magnoliopsida</taxon>
        <taxon>Liliopsida</taxon>
        <taxon>Zosteraceae</taxon>
        <taxon>Zostera</taxon>
    </lineage>
</organism>
<dbReference type="SUPFAM" id="SSF48350">
    <property type="entry name" value="GTPase activation domain, GAP"/>
    <property type="match status" value="1"/>
</dbReference>
<keyword evidence="4" id="KW-1185">Reference proteome</keyword>
<gene>
    <name evidence="3" type="ORF">ZOSMA_150G00400</name>
</gene>
<evidence type="ECO:0000259" key="2">
    <source>
        <dbReference type="PROSITE" id="PS50238"/>
    </source>
</evidence>
<dbReference type="SUPFAM" id="SSF50729">
    <property type="entry name" value="PH domain-like"/>
    <property type="match status" value="1"/>
</dbReference>
<evidence type="ECO:0000259" key="1">
    <source>
        <dbReference type="PROSITE" id="PS50003"/>
    </source>
</evidence>
<sequence length="243" mass="27335">MVFFRSDPDVTIHKGTEANFSLGGIDLNSSGSVVTRADKKLLTVVFPNDQDGRPFTIKAETSEDMYEWKTALKCALSNAPSAAIVFKRQSSIFPNDMVETMDGPLEQFMDRRPANSTIIGRPVLLALEDVDGNPSFLEKALRFIEQYGIRVEGILRQSADVEEVESRVEKYENGKTEFSSDEDAHVIGDCIKYVLREMPSSPVPASCCTALLEAFRKYACYKFYEDLICNEYLVRRTKVTKPD</sequence>
<protein>
    <submittedName>
        <fullName evidence="3">Uncharacterized protein</fullName>
    </submittedName>
</protein>
<dbReference type="PROSITE" id="PS50003">
    <property type="entry name" value="PH_DOMAIN"/>
    <property type="match status" value="1"/>
</dbReference>
<dbReference type="OrthoDB" id="2157866at2759"/>
<dbReference type="OMA" id="CNASAFE"/>
<accession>A0A0K9PYE2</accession>
<dbReference type="InterPro" id="IPR008936">
    <property type="entry name" value="Rho_GTPase_activation_prot"/>
</dbReference>
<dbReference type="Proteomes" id="UP000036987">
    <property type="component" value="Unassembled WGS sequence"/>
</dbReference>
<dbReference type="InterPro" id="IPR000198">
    <property type="entry name" value="RhoGAP_dom"/>
</dbReference>
<dbReference type="CDD" id="cd00159">
    <property type="entry name" value="RhoGAP"/>
    <property type="match status" value="1"/>
</dbReference>
<dbReference type="Gene3D" id="1.10.555.10">
    <property type="entry name" value="Rho GTPase activation protein"/>
    <property type="match status" value="1"/>
</dbReference>
<dbReference type="EMBL" id="LFYR01000589">
    <property type="protein sequence ID" value="KMZ73237.1"/>
    <property type="molecule type" value="Genomic_DNA"/>
</dbReference>